<dbReference type="Proteomes" id="UP001320209">
    <property type="component" value="Chromosome"/>
</dbReference>
<dbReference type="RefSeq" id="WP_236865115.1">
    <property type="nucleotide sequence ID" value="NZ_AP025225.1"/>
</dbReference>
<accession>A0ABN6L224</accession>
<name>A0ABN6L224_9PROT</name>
<protein>
    <submittedName>
        <fullName evidence="2">Uncharacterized protein</fullName>
    </submittedName>
</protein>
<proteinExistence type="predicted"/>
<evidence type="ECO:0000313" key="2">
    <source>
        <dbReference type="EMBL" id="BDB95893.1"/>
    </source>
</evidence>
<sequence>MVKSKVKSKWNWWNFFRSLSSAKAVVLVTVAGVCFIVFAIFVLLYFVPPVQKVVEKEVPKSVFIKRNNNTEKYGDDTYKNRDVGEEIVKDRAS</sequence>
<feature type="transmembrane region" description="Helical" evidence="1">
    <location>
        <begin position="21"/>
        <end position="47"/>
    </location>
</feature>
<keyword evidence="1" id="KW-0812">Transmembrane</keyword>
<dbReference type="EMBL" id="AP025225">
    <property type="protein sequence ID" value="BDB95893.1"/>
    <property type="molecule type" value="Genomic_DNA"/>
</dbReference>
<keyword evidence="3" id="KW-1185">Reference proteome</keyword>
<evidence type="ECO:0000256" key="1">
    <source>
        <dbReference type="SAM" id="Phobius"/>
    </source>
</evidence>
<reference evidence="2" key="1">
    <citation type="submission" date="2021-10" db="EMBL/GenBank/DDBJ databases">
        <title>Genome Sequence of The Candidatus Hydrogeosomobacter endosymbioticus, an Intracellular Bacterial Symbiont of the Anaerobic Ciliate GW7.</title>
        <authorList>
            <person name="Shiohama Y."/>
            <person name="Shinzato N."/>
        </authorList>
    </citation>
    <scope>NUCLEOTIDE SEQUENCE [LARGE SCALE GENOMIC DNA]</scope>
    <source>
        <strain evidence="2">200920</strain>
    </source>
</reference>
<keyword evidence="1" id="KW-1133">Transmembrane helix</keyword>
<gene>
    <name evidence="2" type="ORF">HYD_0260</name>
</gene>
<keyword evidence="1" id="KW-0472">Membrane</keyword>
<organism evidence="2 3">
    <name type="scientific">Candidatus Hydrogenosomobacter endosymbioticus</name>
    <dbReference type="NCBI Taxonomy" id="2558174"/>
    <lineage>
        <taxon>Bacteria</taxon>
        <taxon>Pseudomonadati</taxon>
        <taxon>Pseudomonadota</taxon>
        <taxon>Alphaproteobacteria</taxon>
        <taxon>Holosporales</taxon>
        <taxon>Holosporaceae</taxon>
        <taxon>Candidatus Hydrogenosomobacter</taxon>
    </lineage>
</organism>
<evidence type="ECO:0000313" key="3">
    <source>
        <dbReference type="Proteomes" id="UP001320209"/>
    </source>
</evidence>